<evidence type="ECO:0000313" key="10">
    <source>
        <dbReference type="EMBL" id="KAK7099611.1"/>
    </source>
</evidence>
<dbReference type="GO" id="GO:0099072">
    <property type="term" value="P:regulation of postsynaptic membrane neurotransmitter receptor levels"/>
    <property type="evidence" value="ECO:0007669"/>
    <property type="project" value="TreeGrafter"/>
</dbReference>
<reference evidence="10 11" key="1">
    <citation type="submission" date="2024-02" db="EMBL/GenBank/DDBJ databases">
        <title>Chromosome-scale genome assembly of the rough periwinkle Littorina saxatilis.</title>
        <authorList>
            <person name="De Jode A."/>
            <person name="Faria R."/>
            <person name="Formenti G."/>
            <person name="Sims Y."/>
            <person name="Smith T.P."/>
            <person name="Tracey A."/>
            <person name="Wood J.M.D."/>
            <person name="Zagrodzka Z.B."/>
            <person name="Johannesson K."/>
            <person name="Butlin R.K."/>
            <person name="Leder E.H."/>
        </authorList>
    </citation>
    <scope>NUCLEOTIDE SEQUENCE [LARGE SCALE GENOMIC DNA]</scope>
    <source>
        <strain evidence="10">Snail1</strain>
        <tissue evidence="10">Muscle</tissue>
    </source>
</reference>
<dbReference type="PROSITE" id="PS50836">
    <property type="entry name" value="DOMON"/>
    <property type="match status" value="2"/>
</dbReference>
<feature type="domain" description="DOMON" evidence="8">
    <location>
        <begin position="1"/>
        <end position="117"/>
    </location>
</feature>
<feature type="transmembrane region" description="Helical" evidence="7">
    <location>
        <begin position="392"/>
        <end position="412"/>
    </location>
</feature>
<feature type="domain" description="DOMON" evidence="8">
    <location>
        <begin position="189"/>
        <end position="309"/>
    </location>
</feature>
<evidence type="ECO:0000259" key="8">
    <source>
        <dbReference type="PROSITE" id="PS50836"/>
    </source>
</evidence>
<keyword evidence="6 7" id="KW-0472">Membrane</keyword>
<sequence>MTWEQGTSDSNVRMTLSGIVGGSQGSYIALGLSKDDKMSDDSVMYCIKEGVYNAYNNDGSKFSQTLTNNNEQAGLSDITATLKDGVLTCSFLRDTAASSNGQQFALDQNYTLFFATGSATPDNIGKHSQAPLISPLAASLQDFSVNIGGPTTQAAVTTPAPVAPTGRLTNDAGCGSAKGCYSKCSGTDCDFVMTWEQGTSDSNVRMTLSGIVGGSQGSYIALGLSKDDKMSDDSVMYCIKEGVYNAYNNDGSKSSQRLSNNNEQAGLSNITATLKDGVLTCSFLRDTAESSNRQQFALDRDYTLFFATGSATPDYIGKHSQAPLISSLAASLQDFSVNIGGSADFPVLVKAHGSLMMVAWIFAASLGIIFARHFKTMWEGSSWFGEKVWFQIHRACMIIAFLATVVAFIIIFVEVGGYSEIEGEGYKEAHPIIGIIVTILTVINPVLAVFRPHPGTKNRPIFNWVHWAVGTAAYILGVISIFFGLTLDKAGAPDYATYILAAFVGWQFLVSILLEIAQCMGRNSGRSNMYEMSDMNGGDASKPPQVAESNFYKQVLIILHVFVVSGFTIALIVVLNIGSDE</sequence>
<name>A0AAN9B5E7_9CAEN</name>
<feature type="transmembrane region" description="Helical" evidence="7">
    <location>
        <begin position="495"/>
        <end position="517"/>
    </location>
</feature>
<evidence type="ECO:0000256" key="3">
    <source>
        <dbReference type="ARBA" id="ARBA00022692"/>
    </source>
</evidence>
<dbReference type="SMART" id="SM00665">
    <property type="entry name" value="B561"/>
    <property type="match status" value="1"/>
</dbReference>
<keyword evidence="11" id="KW-1185">Reference proteome</keyword>
<dbReference type="Proteomes" id="UP001374579">
    <property type="component" value="Unassembled WGS sequence"/>
</dbReference>
<dbReference type="Gene3D" id="1.20.120.1770">
    <property type="match status" value="1"/>
</dbReference>
<dbReference type="SMART" id="SM00664">
    <property type="entry name" value="DoH"/>
    <property type="match status" value="2"/>
</dbReference>
<feature type="transmembrane region" description="Helical" evidence="7">
    <location>
        <begin position="432"/>
        <end position="450"/>
    </location>
</feature>
<accession>A0AAN9B5E7</accession>
<dbReference type="GO" id="GO:0016020">
    <property type="term" value="C:membrane"/>
    <property type="evidence" value="ECO:0007669"/>
    <property type="project" value="UniProtKB-SubCell"/>
</dbReference>
<evidence type="ECO:0000256" key="7">
    <source>
        <dbReference type="SAM" id="Phobius"/>
    </source>
</evidence>
<dbReference type="InterPro" id="IPR005018">
    <property type="entry name" value="DOMON_domain"/>
</dbReference>
<evidence type="ECO:0000256" key="6">
    <source>
        <dbReference type="ARBA" id="ARBA00023136"/>
    </source>
</evidence>
<feature type="transmembrane region" description="Helical" evidence="7">
    <location>
        <begin position="351"/>
        <end position="371"/>
    </location>
</feature>
<dbReference type="EMBL" id="JBAMIC010000011">
    <property type="protein sequence ID" value="KAK7099611.1"/>
    <property type="molecule type" value="Genomic_DNA"/>
</dbReference>
<keyword evidence="3 7" id="KW-0812">Transmembrane</keyword>
<evidence type="ECO:0000256" key="1">
    <source>
        <dbReference type="ARBA" id="ARBA00004370"/>
    </source>
</evidence>
<keyword evidence="5 7" id="KW-1133">Transmembrane helix</keyword>
<evidence type="ECO:0000256" key="4">
    <source>
        <dbReference type="ARBA" id="ARBA00022982"/>
    </source>
</evidence>
<dbReference type="InterPro" id="IPR006593">
    <property type="entry name" value="Cyt_b561/ferric_Rdtase_TM"/>
</dbReference>
<comment type="subcellular location">
    <subcellularLocation>
        <location evidence="1">Membrane</location>
    </subcellularLocation>
</comment>
<feature type="transmembrane region" description="Helical" evidence="7">
    <location>
        <begin position="462"/>
        <end position="483"/>
    </location>
</feature>
<keyword evidence="4" id="KW-0249">Electron transport</keyword>
<dbReference type="GO" id="GO:1900449">
    <property type="term" value="P:regulation of glutamate receptor signaling pathway"/>
    <property type="evidence" value="ECO:0007669"/>
    <property type="project" value="InterPro"/>
</dbReference>
<dbReference type="PANTHER" id="PTHR46902:SF1">
    <property type="entry name" value="DOMON DOMAIN-CONTAINING PROTEIN FRRS1L"/>
    <property type="match status" value="1"/>
</dbReference>
<evidence type="ECO:0000313" key="11">
    <source>
        <dbReference type="Proteomes" id="UP001374579"/>
    </source>
</evidence>
<proteinExistence type="predicted"/>
<feature type="domain" description="Cytochrome b561" evidence="9">
    <location>
        <begin position="313"/>
        <end position="523"/>
    </location>
</feature>
<dbReference type="PROSITE" id="PS50939">
    <property type="entry name" value="CYTOCHROME_B561"/>
    <property type="match status" value="1"/>
</dbReference>
<protein>
    <recommendedName>
        <fullName evidence="12">Ferric-chelate reductase 1</fullName>
    </recommendedName>
</protein>
<dbReference type="CDD" id="cd08760">
    <property type="entry name" value="Cyt_b561_FRRS1_like"/>
    <property type="match status" value="1"/>
</dbReference>
<evidence type="ECO:0000259" key="9">
    <source>
        <dbReference type="PROSITE" id="PS50939"/>
    </source>
</evidence>
<gene>
    <name evidence="10" type="ORF">V1264_022698</name>
</gene>
<dbReference type="AlphaFoldDB" id="A0AAN9B5E7"/>
<feature type="transmembrane region" description="Helical" evidence="7">
    <location>
        <begin position="555"/>
        <end position="578"/>
    </location>
</feature>
<dbReference type="Pfam" id="PF03188">
    <property type="entry name" value="Cytochrom_B561"/>
    <property type="match status" value="1"/>
</dbReference>
<organism evidence="10 11">
    <name type="scientific">Littorina saxatilis</name>
    <dbReference type="NCBI Taxonomy" id="31220"/>
    <lineage>
        <taxon>Eukaryota</taxon>
        <taxon>Metazoa</taxon>
        <taxon>Spiralia</taxon>
        <taxon>Lophotrochozoa</taxon>
        <taxon>Mollusca</taxon>
        <taxon>Gastropoda</taxon>
        <taxon>Caenogastropoda</taxon>
        <taxon>Littorinimorpha</taxon>
        <taxon>Littorinoidea</taxon>
        <taxon>Littorinidae</taxon>
        <taxon>Littorina</taxon>
    </lineage>
</organism>
<keyword evidence="2" id="KW-0813">Transport</keyword>
<dbReference type="InterPro" id="IPR042789">
    <property type="entry name" value="FRRS1L"/>
</dbReference>
<dbReference type="Pfam" id="PF03351">
    <property type="entry name" value="DOMON"/>
    <property type="match status" value="2"/>
</dbReference>
<evidence type="ECO:0008006" key="12">
    <source>
        <dbReference type="Google" id="ProtNLM"/>
    </source>
</evidence>
<comment type="caution">
    <text evidence="10">The sequence shown here is derived from an EMBL/GenBank/DDBJ whole genome shotgun (WGS) entry which is preliminary data.</text>
</comment>
<evidence type="ECO:0000256" key="5">
    <source>
        <dbReference type="ARBA" id="ARBA00022989"/>
    </source>
</evidence>
<dbReference type="PANTHER" id="PTHR46902">
    <property type="entry name" value="DOMON DOMAIN-CONTAINING PROTEIN FRRS1L"/>
    <property type="match status" value="1"/>
</dbReference>
<evidence type="ECO:0000256" key="2">
    <source>
        <dbReference type="ARBA" id="ARBA00022448"/>
    </source>
</evidence>